<keyword evidence="1" id="KW-0472">Membrane</keyword>
<dbReference type="AlphaFoldDB" id="A0A2W5RI41"/>
<evidence type="ECO:0008006" key="4">
    <source>
        <dbReference type="Google" id="ProtNLM"/>
    </source>
</evidence>
<reference evidence="2 3" key="1">
    <citation type="submission" date="2017-08" db="EMBL/GenBank/DDBJ databases">
        <title>Infants hospitalized years apart are colonized by the same room-sourced microbial strains.</title>
        <authorList>
            <person name="Brooks B."/>
            <person name="Olm M.R."/>
            <person name="Firek B.A."/>
            <person name="Baker R."/>
            <person name="Thomas B.C."/>
            <person name="Morowitz M.J."/>
            <person name="Banfield J.F."/>
        </authorList>
    </citation>
    <scope>NUCLEOTIDE SEQUENCE [LARGE SCALE GENOMIC DNA]</scope>
    <source>
        <strain evidence="2">S2_005_001_R1_22</strain>
    </source>
</reference>
<gene>
    <name evidence="2" type="ORF">DI544_02185</name>
</gene>
<keyword evidence="1" id="KW-0812">Transmembrane</keyword>
<organism evidence="2 3">
    <name type="scientific">Sphingomonas taxi</name>
    <dbReference type="NCBI Taxonomy" id="1549858"/>
    <lineage>
        <taxon>Bacteria</taxon>
        <taxon>Pseudomonadati</taxon>
        <taxon>Pseudomonadota</taxon>
        <taxon>Alphaproteobacteria</taxon>
        <taxon>Sphingomonadales</taxon>
        <taxon>Sphingomonadaceae</taxon>
        <taxon>Sphingomonas</taxon>
    </lineage>
</organism>
<protein>
    <recommendedName>
        <fullName evidence="4">Tryptophan-rich sensory protein</fullName>
    </recommendedName>
</protein>
<comment type="caution">
    <text evidence="2">The sequence shown here is derived from an EMBL/GenBank/DDBJ whole genome shotgun (WGS) entry which is preliminary data.</text>
</comment>
<evidence type="ECO:0000313" key="3">
    <source>
        <dbReference type="Proteomes" id="UP000249229"/>
    </source>
</evidence>
<keyword evidence="1" id="KW-1133">Transmembrane helix</keyword>
<feature type="transmembrane region" description="Helical" evidence="1">
    <location>
        <begin position="63"/>
        <end position="79"/>
    </location>
</feature>
<name>A0A2W5RI41_9SPHN</name>
<dbReference type="Proteomes" id="UP000249229">
    <property type="component" value="Unassembled WGS sequence"/>
</dbReference>
<feature type="transmembrane region" description="Helical" evidence="1">
    <location>
        <begin position="85"/>
        <end position="108"/>
    </location>
</feature>
<dbReference type="EMBL" id="QFQI01000001">
    <property type="protein sequence ID" value="PZQ63010.1"/>
    <property type="molecule type" value="Genomic_DNA"/>
</dbReference>
<sequence>MSKRAVPTIALLLAGLSYWQLVCALAGTDEPWDAPSYWRLWYPASLALSAVAGWWTRERGWRAGAILTFAQWPVMWINTGTGPLWAAGLLMLFALSVPAIAVSALAGARASRSRAAS</sequence>
<evidence type="ECO:0000256" key="1">
    <source>
        <dbReference type="SAM" id="Phobius"/>
    </source>
</evidence>
<feature type="transmembrane region" description="Helical" evidence="1">
    <location>
        <begin position="40"/>
        <end position="56"/>
    </location>
</feature>
<accession>A0A2W5RI41</accession>
<evidence type="ECO:0000313" key="2">
    <source>
        <dbReference type="EMBL" id="PZQ63010.1"/>
    </source>
</evidence>
<proteinExistence type="predicted"/>